<organism evidence="1 2">
    <name type="scientific">Streptomyces glycanivorans</name>
    <dbReference type="NCBI Taxonomy" id="3033808"/>
    <lineage>
        <taxon>Bacteria</taxon>
        <taxon>Bacillati</taxon>
        <taxon>Actinomycetota</taxon>
        <taxon>Actinomycetes</taxon>
        <taxon>Kitasatosporales</taxon>
        <taxon>Streptomycetaceae</taxon>
        <taxon>Streptomyces</taxon>
    </lineage>
</organism>
<dbReference type="Proteomes" id="UP001224433">
    <property type="component" value="Chromosome"/>
</dbReference>
<protein>
    <submittedName>
        <fullName evidence="1">Uncharacterized protein</fullName>
    </submittedName>
</protein>
<name>A0ABY9JMW6_9ACTN</name>
<accession>A0ABY9JMW6</accession>
<evidence type="ECO:0000313" key="1">
    <source>
        <dbReference type="EMBL" id="WLQ69063.1"/>
    </source>
</evidence>
<keyword evidence="2" id="KW-1185">Reference proteome</keyword>
<sequence>MPDNGSAAVAYVRFQSPHRNPRGHFTGVFGLVNNLAREGRLSDEQESFRRRNNSWYDAAYTDPSTVDPAVYDDGINPGAAAWFKPSAAHLLTRVPGYLEILAAHGVDCLTLRSGDPGRVVYEDDVQVVVVPYA</sequence>
<dbReference type="RefSeq" id="WP_306105204.1">
    <property type="nucleotide sequence ID" value="NZ_CP120983.1"/>
</dbReference>
<evidence type="ECO:0000313" key="2">
    <source>
        <dbReference type="Proteomes" id="UP001224433"/>
    </source>
</evidence>
<reference evidence="1 2" key="1">
    <citation type="submission" date="2023-03" db="EMBL/GenBank/DDBJ databases">
        <title>Isolation and description of six Streptomyces strains from soil environments, able to metabolize different microbial glucans.</title>
        <authorList>
            <person name="Widen T."/>
            <person name="Larsbrink J."/>
        </authorList>
    </citation>
    <scope>NUCLEOTIDE SEQUENCE [LARGE SCALE GENOMIC DNA]</scope>
    <source>
        <strain evidence="1 2">Alt3</strain>
    </source>
</reference>
<gene>
    <name evidence="1" type="ORF">P8A20_26640</name>
</gene>
<proteinExistence type="predicted"/>
<dbReference type="EMBL" id="CP120983">
    <property type="protein sequence ID" value="WLQ69063.1"/>
    <property type="molecule type" value="Genomic_DNA"/>
</dbReference>